<comment type="caution">
    <text evidence="6">The sequence shown here is derived from an EMBL/GenBank/DDBJ whole genome shotgun (WGS) entry which is preliminary data.</text>
</comment>
<keyword evidence="4" id="KW-0413">Isomerase</keyword>
<comment type="similarity">
    <text evidence="2 4">Belongs to the pseudouridine synthase RluA family.</text>
</comment>
<dbReference type="CDD" id="cd02869">
    <property type="entry name" value="PseudoU_synth_RluA_like"/>
    <property type="match status" value="1"/>
</dbReference>
<evidence type="ECO:0000256" key="3">
    <source>
        <dbReference type="PIRSR" id="PIRSR606225-1"/>
    </source>
</evidence>
<dbReference type="PANTHER" id="PTHR21600">
    <property type="entry name" value="MITOCHONDRIAL RNA PSEUDOURIDINE SYNTHASE"/>
    <property type="match status" value="1"/>
</dbReference>
<evidence type="ECO:0000313" key="6">
    <source>
        <dbReference type="EMBL" id="MXQ73662.1"/>
    </source>
</evidence>
<dbReference type="InterPro" id="IPR020103">
    <property type="entry name" value="PsdUridine_synth_cat_dom_sf"/>
</dbReference>
<evidence type="ECO:0000256" key="2">
    <source>
        <dbReference type="ARBA" id="ARBA00010876"/>
    </source>
</evidence>
<comment type="function">
    <text evidence="4">Responsible for synthesis of pseudouridine from uracil.</text>
</comment>
<sequence>MKTVIKQNWISINIDKAWENHTLQEWLDHMVPSRSKQHLLFQNHEIQLQRKLPARTTRLQYHDQLDIKAFSSGIDFLLDNHEVDVLYEDAFFLAVNKPANLLVHPDHPDQHHTLVNQIAFYYNRQGIDYPVRPLHRLDRDTSGVLLVCKCTLLQPLMDKLMQEKQIYRTYLAVTEGIVLPKHGVINKPIGKDRHQSNRFRISSSGKASITHYRTLRHQDNSSLVECRLETGRTHQIRVHLASLKHPILYDPIYGSASNDHSLALHAWKLTFYHPIYEKKITISCPPPLSFPIQP</sequence>
<dbReference type="GO" id="GO:0000455">
    <property type="term" value="P:enzyme-directed rRNA pseudouridine synthesis"/>
    <property type="evidence" value="ECO:0007669"/>
    <property type="project" value="TreeGrafter"/>
</dbReference>
<evidence type="ECO:0000313" key="7">
    <source>
        <dbReference type="Proteomes" id="UP000434036"/>
    </source>
</evidence>
<dbReference type="Proteomes" id="UP000434036">
    <property type="component" value="Unassembled WGS sequence"/>
</dbReference>
<dbReference type="EMBL" id="WUUQ01000002">
    <property type="protein sequence ID" value="MXQ73662.1"/>
    <property type="molecule type" value="Genomic_DNA"/>
</dbReference>
<organism evidence="6 7">
    <name type="scientific">Copranaerobaculum intestinale</name>
    <dbReference type="NCBI Taxonomy" id="2692629"/>
    <lineage>
        <taxon>Bacteria</taxon>
        <taxon>Bacillati</taxon>
        <taxon>Bacillota</taxon>
        <taxon>Erysipelotrichia</taxon>
        <taxon>Erysipelotrichales</taxon>
        <taxon>Erysipelotrichaceae</taxon>
        <taxon>Copranaerobaculum</taxon>
    </lineage>
</organism>
<gene>
    <name evidence="6" type="ORF">GSF08_06900</name>
</gene>
<dbReference type="AlphaFoldDB" id="A0A6N8U6J2"/>
<evidence type="ECO:0000259" key="5">
    <source>
        <dbReference type="Pfam" id="PF00849"/>
    </source>
</evidence>
<reference evidence="6 7" key="1">
    <citation type="submission" date="2019-12" db="EMBL/GenBank/DDBJ databases">
        <authorList>
            <person name="Yang R."/>
        </authorList>
    </citation>
    <scope>NUCLEOTIDE SEQUENCE [LARGE SCALE GENOMIC DNA]</scope>
    <source>
        <strain evidence="6 7">DONG20-135</strain>
    </source>
</reference>
<dbReference type="InterPro" id="IPR006224">
    <property type="entry name" value="PsdUridine_synth_RluA-like_CS"/>
</dbReference>
<dbReference type="InterPro" id="IPR050188">
    <property type="entry name" value="RluA_PseudoU_synthase"/>
</dbReference>
<dbReference type="InterPro" id="IPR006225">
    <property type="entry name" value="PsdUridine_synth_RluC/D"/>
</dbReference>
<protein>
    <recommendedName>
        <fullName evidence="4">Pseudouridine synthase</fullName>
        <ecNumber evidence="4">5.4.99.-</ecNumber>
    </recommendedName>
</protein>
<name>A0A6N8U6J2_9FIRM</name>
<dbReference type="Pfam" id="PF00849">
    <property type="entry name" value="PseudoU_synth_2"/>
    <property type="match status" value="1"/>
</dbReference>
<comment type="catalytic activity">
    <reaction evidence="1 4">
        <text>a uridine in RNA = a pseudouridine in RNA</text>
        <dbReference type="Rhea" id="RHEA:48348"/>
        <dbReference type="Rhea" id="RHEA-COMP:12068"/>
        <dbReference type="Rhea" id="RHEA-COMP:12069"/>
        <dbReference type="ChEBI" id="CHEBI:65314"/>
        <dbReference type="ChEBI" id="CHEBI:65315"/>
    </reaction>
</comment>
<dbReference type="Gene3D" id="3.30.2350.10">
    <property type="entry name" value="Pseudouridine synthase"/>
    <property type="match status" value="1"/>
</dbReference>
<evidence type="ECO:0000256" key="4">
    <source>
        <dbReference type="RuleBase" id="RU362028"/>
    </source>
</evidence>
<dbReference type="EC" id="5.4.99.-" evidence="4"/>
<dbReference type="PANTHER" id="PTHR21600:SF87">
    <property type="entry name" value="RNA PSEUDOURIDYLATE SYNTHASE DOMAIN-CONTAINING PROTEIN 1"/>
    <property type="match status" value="1"/>
</dbReference>
<dbReference type="PROSITE" id="PS01129">
    <property type="entry name" value="PSI_RLU"/>
    <property type="match status" value="1"/>
</dbReference>
<reference evidence="6 7" key="2">
    <citation type="submission" date="2020-01" db="EMBL/GenBank/DDBJ databases">
        <title>Clostridiaceae sp. nov. isolated from the gut of human by culturomics.</title>
        <authorList>
            <person name="Chang Y."/>
        </authorList>
    </citation>
    <scope>NUCLEOTIDE SEQUENCE [LARGE SCALE GENOMIC DNA]</scope>
    <source>
        <strain evidence="6 7">DONG20-135</strain>
    </source>
</reference>
<proteinExistence type="inferred from homology"/>
<feature type="domain" description="Pseudouridine synthase RsuA/RluA-like" evidence="5">
    <location>
        <begin position="92"/>
        <end position="242"/>
    </location>
</feature>
<dbReference type="RefSeq" id="WP_160625098.1">
    <property type="nucleotide sequence ID" value="NZ_WUUQ01000002.1"/>
</dbReference>
<evidence type="ECO:0000256" key="1">
    <source>
        <dbReference type="ARBA" id="ARBA00000073"/>
    </source>
</evidence>
<feature type="active site" evidence="3">
    <location>
        <position position="138"/>
    </location>
</feature>
<dbReference type="GO" id="GO:0009982">
    <property type="term" value="F:pseudouridine synthase activity"/>
    <property type="evidence" value="ECO:0007669"/>
    <property type="project" value="InterPro"/>
</dbReference>
<accession>A0A6N8U6J2</accession>
<dbReference type="InterPro" id="IPR006145">
    <property type="entry name" value="PsdUridine_synth_RsuA/RluA"/>
</dbReference>
<dbReference type="SUPFAM" id="SSF55120">
    <property type="entry name" value="Pseudouridine synthase"/>
    <property type="match status" value="1"/>
</dbReference>
<keyword evidence="7" id="KW-1185">Reference proteome</keyword>
<dbReference type="GO" id="GO:0140098">
    <property type="term" value="F:catalytic activity, acting on RNA"/>
    <property type="evidence" value="ECO:0007669"/>
    <property type="project" value="UniProtKB-ARBA"/>
</dbReference>
<dbReference type="GO" id="GO:0003723">
    <property type="term" value="F:RNA binding"/>
    <property type="evidence" value="ECO:0007669"/>
    <property type="project" value="InterPro"/>
</dbReference>
<dbReference type="NCBIfam" id="TIGR00005">
    <property type="entry name" value="rluA_subfam"/>
    <property type="match status" value="1"/>
</dbReference>